<feature type="coiled-coil region" evidence="3">
    <location>
        <begin position="176"/>
        <end position="203"/>
    </location>
</feature>
<dbReference type="Gene3D" id="2.40.30.170">
    <property type="match status" value="1"/>
</dbReference>
<name>A0A7Y0FTQ9_9HYPH</name>
<dbReference type="Gene3D" id="1.10.287.470">
    <property type="entry name" value="Helix hairpin bin"/>
    <property type="match status" value="1"/>
</dbReference>
<dbReference type="GO" id="GO:0030313">
    <property type="term" value="C:cell envelope"/>
    <property type="evidence" value="ECO:0007669"/>
    <property type="project" value="UniProtKB-SubCell"/>
</dbReference>
<organism evidence="4 5">
    <name type="scientific">Rhizobium terricola</name>
    <dbReference type="NCBI Taxonomy" id="2728849"/>
    <lineage>
        <taxon>Bacteria</taxon>
        <taxon>Pseudomonadati</taxon>
        <taxon>Pseudomonadota</taxon>
        <taxon>Alphaproteobacteria</taxon>
        <taxon>Hyphomicrobiales</taxon>
        <taxon>Rhizobiaceae</taxon>
        <taxon>Rhizobium/Agrobacterium group</taxon>
        <taxon>Rhizobium</taxon>
    </lineage>
</organism>
<comment type="caution">
    <text evidence="4">The sequence shown here is derived from an EMBL/GenBank/DDBJ whole genome shotgun (WGS) entry which is preliminary data.</text>
</comment>
<proteinExistence type="predicted"/>
<sequence length="322" mass="34370">MKRVILLAALVVLALLAVPLYLGNHRERPYQGWIEADLLFIGPESAGRLAKVTVAEGDAVEKGALLFATEDTAARALIAAKEASYEALQAQHDLAIAAQKRPEEITILKASERQAEAQLSLSQQELNRMRALADSGTATRANLDAAIAAEAANRAALDNIRGQIALAGLPARSETIRQTERTMEAAKADLASARDALERLSVEGPAGGSVQTLYYKAGEVVPAGRPVVALLAPDAVRIRFFVAETDVARFALGQTVNISCDGCATTAAKVSFISGEAEYTPPEIYSLEERAKLVYRVEAIPEHPEKLRIGMPVDVMMAGTAK</sequence>
<reference evidence="4 5" key="1">
    <citation type="submission" date="2020-04" db="EMBL/GenBank/DDBJ databases">
        <title>Rhizobium sp. S-51 isolated from soil.</title>
        <authorList>
            <person name="Dahal R.H."/>
        </authorList>
    </citation>
    <scope>NUCLEOTIDE SEQUENCE [LARGE SCALE GENOMIC DNA]</scope>
    <source>
        <strain evidence="4 5">S-51</strain>
    </source>
</reference>
<dbReference type="AlphaFoldDB" id="A0A7Y0FTQ9"/>
<evidence type="ECO:0000313" key="4">
    <source>
        <dbReference type="EMBL" id="NML72583.1"/>
    </source>
</evidence>
<dbReference type="RefSeq" id="WP_169586192.1">
    <property type="nucleotide sequence ID" value="NZ_JABBGK010000001.1"/>
</dbReference>
<evidence type="ECO:0000256" key="2">
    <source>
        <dbReference type="ARBA" id="ARBA00023054"/>
    </source>
</evidence>
<evidence type="ECO:0000256" key="1">
    <source>
        <dbReference type="ARBA" id="ARBA00004196"/>
    </source>
</evidence>
<comment type="subcellular location">
    <subcellularLocation>
        <location evidence="1">Cell envelope</location>
    </subcellularLocation>
</comment>
<dbReference type="Gene3D" id="2.40.50.100">
    <property type="match status" value="1"/>
</dbReference>
<dbReference type="EMBL" id="JABBGK010000001">
    <property type="protein sequence ID" value="NML72583.1"/>
    <property type="molecule type" value="Genomic_DNA"/>
</dbReference>
<dbReference type="PANTHER" id="PTHR32347:SF23">
    <property type="entry name" value="BLL5650 PROTEIN"/>
    <property type="match status" value="1"/>
</dbReference>
<evidence type="ECO:0000313" key="5">
    <source>
        <dbReference type="Proteomes" id="UP000541470"/>
    </source>
</evidence>
<evidence type="ECO:0000256" key="3">
    <source>
        <dbReference type="SAM" id="Coils"/>
    </source>
</evidence>
<dbReference type="Proteomes" id="UP000541470">
    <property type="component" value="Unassembled WGS sequence"/>
</dbReference>
<accession>A0A7Y0FTQ9</accession>
<keyword evidence="2 3" id="KW-0175">Coiled coil</keyword>
<protein>
    <submittedName>
        <fullName evidence="4">HlyD family efflux transporter periplasmic adaptor subunit</fullName>
    </submittedName>
</protein>
<dbReference type="PANTHER" id="PTHR32347">
    <property type="entry name" value="EFFLUX SYSTEM COMPONENT YKNX-RELATED"/>
    <property type="match status" value="1"/>
</dbReference>
<keyword evidence="5" id="KW-1185">Reference proteome</keyword>
<gene>
    <name evidence="4" type="ORF">HHL25_00445</name>
</gene>
<dbReference type="InterPro" id="IPR050465">
    <property type="entry name" value="UPF0194_transport"/>
</dbReference>